<keyword evidence="2" id="KW-1185">Reference proteome</keyword>
<name>A0A420I5D3_9PEZI</name>
<protein>
    <submittedName>
        <fullName evidence="1">Uncharacterized protein</fullName>
    </submittedName>
</protein>
<proteinExistence type="predicted"/>
<dbReference type="Proteomes" id="UP000286134">
    <property type="component" value="Unassembled WGS sequence"/>
</dbReference>
<reference evidence="1 2" key="1">
    <citation type="journal article" date="2018" name="BMC Genomics">
        <title>Comparative genome analyses reveal sequence features reflecting distinct modes of host-adaptation between dicot and monocot powdery mildew.</title>
        <authorList>
            <person name="Wu Y."/>
            <person name="Ma X."/>
            <person name="Pan Z."/>
            <person name="Kale S.D."/>
            <person name="Song Y."/>
            <person name="King H."/>
            <person name="Zhang Q."/>
            <person name="Presley C."/>
            <person name="Deng X."/>
            <person name="Wei C.I."/>
            <person name="Xiao S."/>
        </authorList>
    </citation>
    <scope>NUCLEOTIDE SEQUENCE [LARGE SCALE GENOMIC DNA]</scope>
    <source>
        <strain evidence="1">UMSG2</strain>
    </source>
</reference>
<evidence type="ECO:0000313" key="2">
    <source>
        <dbReference type="Proteomes" id="UP000286134"/>
    </source>
</evidence>
<comment type="caution">
    <text evidence="1">The sequence shown here is derived from an EMBL/GenBank/DDBJ whole genome shotgun (WGS) entry which is preliminary data.</text>
</comment>
<evidence type="ECO:0000313" key="1">
    <source>
        <dbReference type="EMBL" id="RKF64913.1"/>
    </source>
</evidence>
<sequence length="89" mass="10071">MSTDPEITNSRISLKNYTQTISEFAQNIFRKYGLSEISLADIDKKKKSSSPSDLESTLLLSMNLLNTTTQPVTTEIFRVSYDSCHMTIM</sequence>
<dbReference type="EMBL" id="MCFK01001520">
    <property type="protein sequence ID" value="RKF64913.1"/>
    <property type="molecule type" value="Genomic_DNA"/>
</dbReference>
<accession>A0A420I5D3</accession>
<organism evidence="1 2">
    <name type="scientific">Erysiphe neolycopersici</name>
    <dbReference type="NCBI Taxonomy" id="212602"/>
    <lineage>
        <taxon>Eukaryota</taxon>
        <taxon>Fungi</taxon>
        <taxon>Dikarya</taxon>
        <taxon>Ascomycota</taxon>
        <taxon>Pezizomycotina</taxon>
        <taxon>Leotiomycetes</taxon>
        <taxon>Erysiphales</taxon>
        <taxon>Erysiphaceae</taxon>
        <taxon>Erysiphe</taxon>
    </lineage>
</organism>
<gene>
    <name evidence="1" type="ORF">OnM2_015039</name>
</gene>
<dbReference type="AlphaFoldDB" id="A0A420I5D3"/>